<proteinExistence type="predicted"/>
<feature type="compositionally biased region" description="Polar residues" evidence="1">
    <location>
        <begin position="231"/>
        <end position="241"/>
    </location>
</feature>
<evidence type="ECO:0000313" key="4">
    <source>
        <dbReference type="Proteomes" id="UP000761534"/>
    </source>
</evidence>
<dbReference type="OrthoDB" id="273345at2759"/>
<reference evidence="3" key="1">
    <citation type="journal article" date="2019" name="G3 (Bethesda)">
        <title>Genome Assemblies of Two Rare Opportunistic Yeast Pathogens: Diutina rugosa (syn. Candida rugosa) and Trichomonascus ciferrii (syn. Candida ciferrii).</title>
        <authorList>
            <person name="Mixao V."/>
            <person name="Saus E."/>
            <person name="Hansen A.P."/>
            <person name="Lass-Florl C."/>
            <person name="Gabaldon T."/>
        </authorList>
    </citation>
    <scope>NUCLEOTIDE SEQUENCE</scope>
    <source>
        <strain evidence="3">CBS 4856</strain>
    </source>
</reference>
<evidence type="ECO:0000259" key="2">
    <source>
        <dbReference type="Pfam" id="PF10354"/>
    </source>
</evidence>
<dbReference type="SUPFAM" id="SSF53335">
    <property type="entry name" value="S-adenosyl-L-methionine-dependent methyltransferases"/>
    <property type="match status" value="1"/>
</dbReference>
<accession>A0A642V586</accession>
<dbReference type="EMBL" id="SWFS01000205">
    <property type="protein sequence ID" value="KAA8914219.1"/>
    <property type="molecule type" value="Genomic_DNA"/>
</dbReference>
<feature type="compositionally biased region" description="Basic and acidic residues" evidence="1">
    <location>
        <begin position="10"/>
        <end position="36"/>
    </location>
</feature>
<feature type="region of interest" description="Disordered" evidence="1">
    <location>
        <begin position="228"/>
        <end position="277"/>
    </location>
</feature>
<dbReference type="Pfam" id="PF10354">
    <property type="entry name" value="BMT5-like"/>
    <property type="match status" value="1"/>
</dbReference>
<gene>
    <name evidence="3" type="ORF">TRICI_002976</name>
</gene>
<dbReference type="GO" id="GO:0070042">
    <property type="term" value="F:rRNA (uridine-N3-)-methyltransferase activity"/>
    <property type="evidence" value="ECO:0007669"/>
    <property type="project" value="InterPro"/>
</dbReference>
<protein>
    <recommendedName>
        <fullName evidence="2">25S rRNA (uridine-N(3))-methyltransferase BMT5-like domain-containing protein</fullName>
    </recommendedName>
</protein>
<name>A0A642V586_9ASCO</name>
<dbReference type="InterPro" id="IPR029063">
    <property type="entry name" value="SAM-dependent_MTases_sf"/>
</dbReference>
<dbReference type="Proteomes" id="UP000761534">
    <property type="component" value="Unassembled WGS sequence"/>
</dbReference>
<dbReference type="VEuPathDB" id="FungiDB:TRICI_002976"/>
<dbReference type="GO" id="GO:0005737">
    <property type="term" value="C:cytoplasm"/>
    <property type="evidence" value="ECO:0007669"/>
    <property type="project" value="TreeGrafter"/>
</dbReference>
<organism evidence="3 4">
    <name type="scientific">Trichomonascus ciferrii</name>
    <dbReference type="NCBI Taxonomy" id="44093"/>
    <lineage>
        <taxon>Eukaryota</taxon>
        <taxon>Fungi</taxon>
        <taxon>Dikarya</taxon>
        <taxon>Ascomycota</taxon>
        <taxon>Saccharomycotina</taxon>
        <taxon>Dipodascomycetes</taxon>
        <taxon>Dipodascales</taxon>
        <taxon>Trichomonascaceae</taxon>
        <taxon>Trichomonascus</taxon>
        <taxon>Trichomonascus ciferrii complex</taxon>
    </lineage>
</organism>
<dbReference type="GO" id="GO:0070475">
    <property type="term" value="P:rRNA base methylation"/>
    <property type="evidence" value="ECO:0007669"/>
    <property type="project" value="InterPro"/>
</dbReference>
<feature type="domain" description="25S rRNA (uridine-N(3))-methyltransferase BMT5-like" evidence="2">
    <location>
        <begin position="60"/>
        <end position="226"/>
    </location>
</feature>
<dbReference type="AlphaFoldDB" id="A0A642V586"/>
<keyword evidence="4" id="KW-1185">Reference proteome</keyword>
<sequence length="277" mass="31309">MGKGKLAKALARERSNAKELKKKEEAARRKVEAEKQKRAKNQAMQKRPPLIPFKIDDKALLVGEGDFSFACSILKNNLIKKITATCLDTEAEVKEKYPNSAPDNLSWLAENGAEVLFEIDGTKLHSTKPFNSELGTFDSIIFNFPHCGNSIKDQHRNILQHQKLMVAFFESARKLIKPRGGRIVVTLFEGEPYISWNIKKLAQTKALKTLISNEFKWNAFPGYSHRLTAKEGNTSKPQASRPSRIYIFSNKDDPTEWTSKRQPKTNVGTDSDSNDDL</sequence>
<comment type="caution">
    <text evidence="3">The sequence shown here is derived from an EMBL/GenBank/DDBJ whole genome shotgun (WGS) entry which is preliminary data.</text>
</comment>
<feature type="region of interest" description="Disordered" evidence="1">
    <location>
        <begin position="1"/>
        <end position="44"/>
    </location>
</feature>
<dbReference type="PANTHER" id="PTHR11538">
    <property type="entry name" value="PHENYLALANYL-TRNA SYNTHETASE"/>
    <property type="match status" value="1"/>
</dbReference>
<evidence type="ECO:0000256" key="1">
    <source>
        <dbReference type="SAM" id="MobiDB-lite"/>
    </source>
</evidence>
<evidence type="ECO:0000313" key="3">
    <source>
        <dbReference type="EMBL" id="KAA8914219.1"/>
    </source>
</evidence>
<dbReference type="PANTHER" id="PTHR11538:SF26">
    <property type="entry name" value="FERREDOXIN-FOLD ANTICODON-BINDING DOMAIN-CONTAINING PROTEIN 1"/>
    <property type="match status" value="1"/>
</dbReference>
<dbReference type="InterPro" id="IPR019446">
    <property type="entry name" value="BMT5-like"/>
</dbReference>